<comment type="function">
    <text evidence="5 6">Associates with the EF-Tu.GDP complex and induces the exchange of GDP to GTP. It remains bound to the aminoacyl-tRNA.EF-Tu.GTP complex up to the GTP hydrolysis stage on the ribosome.</text>
</comment>
<name>A0A410P2H6_VELA1</name>
<dbReference type="AlphaFoldDB" id="A0A410P2H6"/>
<protein>
    <recommendedName>
        <fullName evidence="2 5">Elongation factor Ts</fullName>
        <shortName evidence="5">EF-Ts</shortName>
    </recommendedName>
</protein>
<dbReference type="PROSITE" id="PS01127">
    <property type="entry name" value="EF_TS_2"/>
    <property type="match status" value="1"/>
</dbReference>
<accession>A0A410P2H6</accession>
<dbReference type="NCBIfam" id="TIGR00116">
    <property type="entry name" value="tsf"/>
    <property type="match status" value="1"/>
</dbReference>
<evidence type="ECO:0000313" key="9">
    <source>
        <dbReference type="EMBL" id="QAT16379.1"/>
    </source>
</evidence>
<dbReference type="EMBL" id="CP019384">
    <property type="protein sequence ID" value="QAT16379.1"/>
    <property type="molecule type" value="Genomic_DNA"/>
</dbReference>
<dbReference type="RefSeq" id="WP_128699016.1">
    <property type="nucleotide sequence ID" value="NZ_CP019384.1"/>
</dbReference>
<evidence type="ECO:0000256" key="1">
    <source>
        <dbReference type="ARBA" id="ARBA00005532"/>
    </source>
</evidence>
<dbReference type="InterPro" id="IPR009060">
    <property type="entry name" value="UBA-like_sf"/>
</dbReference>
<keyword evidence="10" id="KW-1185">Reference proteome</keyword>
<dbReference type="Gene3D" id="1.10.8.10">
    <property type="entry name" value="DNA helicase RuvA subunit, C-terminal domain"/>
    <property type="match status" value="1"/>
</dbReference>
<reference evidence="9 10" key="1">
    <citation type="submission" date="2017-01" db="EMBL/GenBank/DDBJ databases">
        <title>First insights into the biology of 'candidatus Vampirococcus archaeovorus'.</title>
        <authorList>
            <person name="Kizina J."/>
            <person name="Jordan S."/>
            <person name="Stueber K."/>
            <person name="Reinhardt R."/>
            <person name="Harder J."/>
        </authorList>
    </citation>
    <scope>NUCLEOTIDE SEQUENCE [LARGE SCALE GENOMIC DNA]</scope>
    <source>
        <strain evidence="9 10">LiM</strain>
    </source>
</reference>
<evidence type="ECO:0000256" key="6">
    <source>
        <dbReference type="RuleBase" id="RU000642"/>
    </source>
</evidence>
<organism evidence="9 10">
    <name type="scientific">Velamenicoccus archaeovorus</name>
    <dbReference type="NCBI Taxonomy" id="1930593"/>
    <lineage>
        <taxon>Bacteria</taxon>
        <taxon>Pseudomonadati</taxon>
        <taxon>Candidatus Omnitrophota</taxon>
        <taxon>Candidatus Velamenicoccus</taxon>
    </lineage>
</organism>
<evidence type="ECO:0000256" key="5">
    <source>
        <dbReference type="HAMAP-Rule" id="MF_00050"/>
    </source>
</evidence>
<keyword evidence="3 5" id="KW-0251">Elongation factor</keyword>
<dbReference type="SUPFAM" id="SSF46934">
    <property type="entry name" value="UBA-like"/>
    <property type="match status" value="1"/>
</dbReference>
<dbReference type="InterPro" id="IPR018101">
    <property type="entry name" value="Transl_elong_Ts_CS"/>
</dbReference>
<feature type="region of interest" description="Involved in Mg(2+) ion dislocation from EF-Tu" evidence="5">
    <location>
        <begin position="81"/>
        <end position="84"/>
    </location>
</feature>
<keyword evidence="4 5" id="KW-0648">Protein biosynthesis</keyword>
<evidence type="ECO:0000256" key="3">
    <source>
        <dbReference type="ARBA" id="ARBA00022768"/>
    </source>
</evidence>
<dbReference type="Proteomes" id="UP000287243">
    <property type="component" value="Chromosome"/>
</dbReference>
<comment type="similarity">
    <text evidence="1 5 6">Belongs to the EF-Ts family.</text>
</comment>
<dbReference type="FunFam" id="1.10.8.10:FF:000001">
    <property type="entry name" value="Elongation factor Ts"/>
    <property type="match status" value="1"/>
</dbReference>
<dbReference type="HAMAP" id="MF_00050">
    <property type="entry name" value="EF_Ts"/>
    <property type="match status" value="1"/>
</dbReference>
<dbReference type="KEGG" id="vai:BU251_00835"/>
<dbReference type="InterPro" id="IPR036402">
    <property type="entry name" value="EF-Ts_dimer_sf"/>
</dbReference>
<evidence type="ECO:0000256" key="7">
    <source>
        <dbReference type="RuleBase" id="RU000643"/>
    </source>
</evidence>
<proteinExistence type="inferred from homology"/>
<feature type="domain" description="Translation elongation factor EFTs/EF1B dimerisation" evidence="8">
    <location>
        <begin position="72"/>
        <end position="97"/>
    </location>
</feature>
<dbReference type="Pfam" id="PF00889">
    <property type="entry name" value="EF_TS"/>
    <property type="match status" value="1"/>
</dbReference>
<dbReference type="InterPro" id="IPR001816">
    <property type="entry name" value="Transl_elong_EFTs/EF1B"/>
</dbReference>
<dbReference type="CDD" id="cd14275">
    <property type="entry name" value="UBA_EF-Ts"/>
    <property type="match status" value="1"/>
</dbReference>
<gene>
    <name evidence="5" type="primary">tsf</name>
    <name evidence="9" type="ORF">BU251_00835</name>
</gene>
<sequence length="179" mass="20129">MAVSIEIIKELRELTSASVSDCKKALDDAKGDIKKASELLKQRGLEIAAKKASRAANQGRIEAYVHTGNKIGVMVEINCETDFVARNEEFARFAKDIAMQVAATDPQCLKREDVPADEIKDLNDAQKEDFFKVRCLMDQPFIKDPKQSVKDYLTATVAKIGENIVIRRYCRFKLGEDEK</sequence>
<evidence type="ECO:0000313" key="10">
    <source>
        <dbReference type="Proteomes" id="UP000287243"/>
    </source>
</evidence>
<dbReference type="SUPFAM" id="SSF54713">
    <property type="entry name" value="Elongation factor Ts (EF-Ts), dimerisation domain"/>
    <property type="match status" value="1"/>
</dbReference>
<dbReference type="OrthoDB" id="9808348at2"/>
<evidence type="ECO:0000259" key="8">
    <source>
        <dbReference type="Pfam" id="PF00889"/>
    </source>
</evidence>
<dbReference type="PROSITE" id="PS01126">
    <property type="entry name" value="EF_TS_1"/>
    <property type="match status" value="1"/>
</dbReference>
<comment type="subcellular location">
    <subcellularLocation>
        <location evidence="5 7">Cytoplasm</location>
    </subcellularLocation>
</comment>
<dbReference type="InterPro" id="IPR014039">
    <property type="entry name" value="Transl_elong_EFTs/EF1B_dimer"/>
</dbReference>
<dbReference type="PANTHER" id="PTHR11741:SF0">
    <property type="entry name" value="ELONGATION FACTOR TS, MITOCHONDRIAL"/>
    <property type="match status" value="1"/>
</dbReference>
<dbReference type="GO" id="GO:0003746">
    <property type="term" value="F:translation elongation factor activity"/>
    <property type="evidence" value="ECO:0007669"/>
    <property type="project" value="UniProtKB-UniRule"/>
</dbReference>
<keyword evidence="5" id="KW-0963">Cytoplasm</keyword>
<evidence type="ECO:0000256" key="4">
    <source>
        <dbReference type="ARBA" id="ARBA00022917"/>
    </source>
</evidence>
<dbReference type="PANTHER" id="PTHR11741">
    <property type="entry name" value="ELONGATION FACTOR TS"/>
    <property type="match status" value="1"/>
</dbReference>
<evidence type="ECO:0000256" key="2">
    <source>
        <dbReference type="ARBA" id="ARBA00016956"/>
    </source>
</evidence>
<dbReference type="GO" id="GO:0005737">
    <property type="term" value="C:cytoplasm"/>
    <property type="evidence" value="ECO:0007669"/>
    <property type="project" value="UniProtKB-SubCell"/>
</dbReference>
<dbReference type="Gene3D" id="3.30.479.20">
    <property type="entry name" value="Elongation factor Ts, dimerisation domain"/>
    <property type="match status" value="1"/>
</dbReference>